<keyword evidence="4" id="KW-1185">Reference proteome</keyword>
<dbReference type="InterPro" id="IPR044205">
    <property type="entry name" value="KIC/PBP1/KRP1"/>
</dbReference>
<feature type="domain" description="EF-hand" evidence="2">
    <location>
        <begin position="68"/>
        <end position="103"/>
    </location>
</feature>
<gene>
    <name evidence="3" type="ORF">IEQ34_017006</name>
</gene>
<dbReference type="PROSITE" id="PS00018">
    <property type="entry name" value="EF_HAND_1"/>
    <property type="match status" value="1"/>
</dbReference>
<dbReference type="Proteomes" id="UP000775213">
    <property type="component" value="Unassembled WGS sequence"/>
</dbReference>
<dbReference type="InterPro" id="IPR002048">
    <property type="entry name" value="EF_hand_dom"/>
</dbReference>
<reference evidence="3 4" key="1">
    <citation type="journal article" date="2021" name="Hortic Res">
        <title>Chromosome-scale assembly of the Dendrobium chrysotoxum genome enhances the understanding of orchid evolution.</title>
        <authorList>
            <person name="Zhang Y."/>
            <person name="Zhang G.Q."/>
            <person name="Zhang D."/>
            <person name="Liu X.D."/>
            <person name="Xu X.Y."/>
            <person name="Sun W.H."/>
            <person name="Yu X."/>
            <person name="Zhu X."/>
            <person name="Wang Z.W."/>
            <person name="Zhao X."/>
            <person name="Zhong W.Y."/>
            <person name="Chen H."/>
            <person name="Yin W.L."/>
            <person name="Huang T."/>
            <person name="Niu S.C."/>
            <person name="Liu Z.J."/>
        </authorList>
    </citation>
    <scope>NUCLEOTIDE SEQUENCE [LARGE SCALE GENOMIC DNA]</scope>
    <source>
        <strain evidence="3">Lindl</strain>
    </source>
</reference>
<dbReference type="PROSITE" id="PS50222">
    <property type="entry name" value="EF_HAND_2"/>
    <property type="match status" value="1"/>
</dbReference>
<evidence type="ECO:0000259" key="2">
    <source>
        <dbReference type="PROSITE" id="PS50222"/>
    </source>
</evidence>
<keyword evidence="1" id="KW-0106">Calcium</keyword>
<evidence type="ECO:0000313" key="3">
    <source>
        <dbReference type="EMBL" id="KAH0455082.1"/>
    </source>
</evidence>
<dbReference type="Pfam" id="PF13833">
    <property type="entry name" value="EF-hand_8"/>
    <property type="match status" value="1"/>
</dbReference>
<evidence type="ECO:0000313" key="4">
    <source>
        <dbReference type="Proteomes" id="UP000775213"/>
    </source>
</evidence>
<protein>
    <recommendedName>
        <fullName evidence="2">EF-hand domain-containing protein</fullName>
    </recommendedName>
</protein>
<name>A0AAV7GFV0_DENCH</name>
<dbReference type="PANTHER" id="PTHR47319:SF6">
    <property type="entry name" value="OS06G0683400 PROTEIN"/>
    <property type="match status" value="1"/>
</dbReference>
<dbReference type="GO" id="GO:0005509">
    <property type="term" value="F:calcium ion binding"/>
    <property type="evidence" value="ECO:0007669"/>
    <property type="project" value="InterPro"/>
</dbReference>
<dbReference type="PANTHER" id="PTHR47319">
    <property type="entry name" value="CALCIUM-BINDING PROTEIN KIC"/>
    <property type="match status" value="1"/>
</dbReference>
<dbReference type="InterPro" id="IPR011992">
    <property type="entry name" value="EF-hand-dom_pair"/>
</dbReference>
<accession>A0AAV7GFV0</accession>
<organism evidence="3 4">
    <name type="scientific">Dendrobium chrysotoxum</name>
    <name type="common">Orchid</name>
    <dbReference type="NCBI Taxonomy" id="161865"/>
    <lineage>
        <taxon>Eukaryota</taxon>
        <taxon>Viridiplantae</taxon>
        <taxon>Streptophyta</taxon>
        <taxon>Embryophyta</taxon>
        <taxon>Tracheophyta</taxon>
        <taxon>Spermatophyta</taxon>
        <taxon>Magnoliopsida</taxon>
        <taxon>Liliopsida</taxon>
        <taxon>Asparagales</taxon>
        <taxon>Orchidaceae</taxon>
        <taxon>Epidendroideae</taxon>
        <taxon>Malaxideae</taxon>
        <taxon>Dendrobiinae</taxon>
        <taxon>Dendrobium</taxon>
    </lineage>
</organism>
<dbReference type="SUPFAM" id="SSF47473">
    <property type="entry name" value="EF-hand"/>
    <property type="match status" value="1"/>
</dbReference>
<dbReference type="AlphaFoldDB" id="A0AAV7GFV0"/>
<sequence length="200" mass="22718">MYIKENLSHRDYKSAFIDFLPSMAKRLGTSGLLEELCRGFYHLVDTERGLITLESLKQNAKKLGICDLGEEQAEAMLKMGDLNGDGALDHTEFCILMLRLSSETIKAAKIMEAVWGSIDEMKSMVRINNNDLNQVLISIIKIFSWSFKRPKILRRIIIEDLHNSKVVLTAIIVKFQPISNAFTHHCFANKNLPANPFDAF</sequence>
<evidence type="ECO:0000256" key="1">
    <source>
        <dbReference type="ARBA" id="ARBA00022837"/>
    </source>
</evidence>
<dbReference type="EMBL" id="JAGFBR010000015">
    <property type="protein sequence ID" value="KAH0455082.1"/>
    <property type="molecule type" value="Genomic_DNA"/>
</dbReference>
<dbReference type="Gene3D" id="1.10.238.10">
    <property type="entry name" value="EF-hand"/>
    <property type="match status" value="1"/>
</dbReference>
<dbReference type="InterPro" id="IPR018247">
    <property type="entry name" value="EF_Hand_1_Ca_BS"/>
</dbReference>
<proteinExistence type="predicted"/>
<comment type="caution">
    <text evidence="3">The sequence shown here is derived from an EMBL/GenBank/DDBJ whole genome shotgun (WGS) entry which is preliminary data.</text>
</comment>